<evidence type="ECO:0000313" key="6">
    <source>
        <dbReference type="Proteomes" id="UP000713904"/>
    </source>
</evidence>
<dbReference type="InterPro" id="IPR011078">
    <property type="entry name" value="PyrdxlP_homeostasis"/>
</dbReference>
<dbReference type="PANTHER" id="PTHR10146">
    <property type="entry name" value="PROLINE SYNTHETASE CO-TRANSCRIBED BACTERIAL HOMOLOG PROTEIN"/>
    <property type="match status" value="1"/>
</dbReference>
<sequence>MKDIKSKIEYIKNNIMTIAKNVERNPEDILLLGVTKTVDVNVIQEAIESGITEVGENKPQELQRKYDVIGDKVKWHQIGSLQTNKVKYIIDKVTLIHSLDRISLAEEIQKRAELCDLNIECLVQVNISGEETKHGLKKNEVEGFIRECSKRFDRIKIVGMMTMAPFDADDNEIRKVFKGLKDLSEYILTLGIKGVEMRELSMGMSQDYKIAIEEGATIVRIGTSIFGSRNK</sequence>
<reference evidence="5 6" key="1">
    <citation type="submission" date="2020-05" db="EMBL/GenBank/DDBJ databases">
        <title>Draft genome of xy-202 and genomic insight in genome of the genus Peptostreptococcus.</title>
        <authorList>
            <person name="Zhang Z."/>
        </authorList>
    </citation>
    <scope>NUCLEOTIDE SEQUENCE [LARGE SCALE GENOMIC DNA]</scope>
    <source>
        <strain evidence="5 6">DSM 27025</strain>
    </source>
</reference>
<dbReference type="PANTHER" id="PTHR10146:SF14">
    <property type="entry name" value="PYRIDOXAL PHOSPHATE HOMEOSTASIS PROTEIN"/>
    <property type="match status" value="1"/>
</dbReference>
<dbReference type="SUPFAM" id="SSF51419">
    <property type="entry name" value="PLP-binding barrel"/>
    <property type="match status" value="1"/>
</dbReference>
<dbReference type="InterPro" id="IPR001608">
    <property type="entry name" value="Ala_racemase_N"/>
</dbReference>
<keyword evidence="6" id="KW-1185">Reference proteome</keyword>
<feature type="modified residue" description="N6-(pyridoxal phosphate)lysine" evidence="2">
    <location>
        <position position="36"/>
    </location>
</feature>
<dbReference type="Pfam" id="PF01168">
    <property type="entry name" value="Ala_racemase_N"/>
    <property type="match status" value="1"/>
</dbReference>
<dbReference type="NCBIfam" id="TIGR00044">
    <property type="entry name" value="YggS family pyridoxal phosphate-dependent enzyme"/>
    <property type="match status" value="1"/>
</dbReference>
<keyword evidence="1 2" id="KW-0663">Pyridoxal phosphate</keyword>
<evidence type="ECO:0000256" key="3">
    <source>
        <dbReference type="RuleBase" id="RU004514"/>
    </source>
</evidence>
<dbReference type="InterPro" id="IPR029066">
    <property type="entry name" value="PLP-binding_barrel"/>
</dbReference>
<organism evidence="5 6">
    <name type="scientific">Peptostreptococcus canis</name>
    <dbReference type="NCBI Taxonomy" id="1159213"/>
    <lineage>
        <taxon>Bacteria</taxon>
        <taxon>Bacillati</taxon>
        <taxon>Bacillota</taxon>
        <taxon>Clostridia</taxon>
        <taxon>Peptostreptococcales</taxon>
        <taxon>Peptostreptococcaceae</taxon>
        <taxon>Peptostreptococcus</taxon>
    </lineage>
</organism>
<dbReference type="Proteomes" id="UP000713904">
    <property type="component" value="Unassembled WGS sequence"/>
</dbReference>
<protein>
    <recommendedName>
        <fullName evidence="2">Pyridoxal phosphate homeostasis protein</fullName>
        <shortName evidence="2">PLP homeostasis protein</shortName>
    </recommendedName>
</protein>
<dbReference type="PIRSF" id="PIRSF004848">
    <property type="entry name" value="YBL036c_PLPDEIII"/>
    <property type="match status" value="1"/>
</dbReference>
<evidence type="ECO:0000259" key="4">
    <source>
        <dbReference type="Pfam" id="PF01168"/>
    </source>
</evidence>
<evidence type="ECO:0000313" key="5">
    <source>
        <dbReference type="EMBL" id="MBC2575888.1"/>
    </source>
</evidence>
<gene>
    <name evidence="5" type="ORF">HLB29_04230</name>
</gene>
<name>A0ABR6TKX0_9FIRM</name>
<dbReference type="CDD" id="cd00635">
    <property type="entry name" value="PLPDE_III_YBL036c_like"/>
    <property type="match status" value="1"/>
</dbReference>
<comment type="caution">
    <text evidence="5">The sequence shown here is derived from an EMBL/GenBank/DDBJ whole genome shotgun (WGS) entry which is preliminary data.</text>
</comment>
<comment type="similarity">
    <text evidence="2 3">Belongs to the pyridoxal phosphate-binding protein YggS/PROSC family.</text>
</comment>
<proteinExistence type="inferred from homology"/>
<dbReference type="Gene3D" id="3.20.20.10">
    <property type="entry name" value="Alanine racemase"/>
    <property type="match status" value="1"/>
</dbReference>
<dbReference type="RefSeq" id="WP_185623907.1">
    <property type="nucleotide sequence ID" value="NZ_JABGBW010000002.1"/>
</dbReference>
<feature type="domain" description="Alanine racemase N-terminal" evidence="4">
    <location>
        <begin position="11"/>
        <end position="229"/>
    </location>
</feature>
<evidence type="ECO:0000256" key="2">
    <source>
        <dbReference type="HAMAP-Rule" id="MF_02087"/>
    </source>
</evidence>
<dbReference type="HAMAP" id="MF_02087">
    <property type="entry name" value="PLP_homeostasis"/>
    <property type="match status" value="1"/>
</dbReference>
<dbReference type="EMBL" id="JABGBW010000002">
    <property type="protein sequence ID" value="MBC2575888.1"/>
    <property type="molecule type" value="Genomic_DNA"/>
</dbReference>
<accession>A0ABR6TKX0</accession>
<comment type="function">
    <text evidence="2">Pyridoxal 5'-phosphate (PLP)-binding protein, which is involved in PLP homeostasis.</text>
</comment>
<evidence type="ECO:0000256" key="1">
    <source>
        <dbReference type="ARBA" id="ARBA00022898"/>
    </source>
</evidence>